<dbReference type="GO" id="GO:0000287">
    <property type="term" value="F:magnesium ion binding"/>
    <property type="evidence" value="ECO:0007669"/>
    <property type="project" value="UniProtKB-UniRule"/>
</dbReference>
<keyword evidence="2 10" id="KW-0963">Cytoplasm</keyword>
<reference evidence="13 14" key="1">
    <citation type="submission" date="2019-02" db="EMBL/GenBank/DDBJ databases">
        <authorList>
            <person name="Manzano-Marin A."/>
            <person name="Manzano-Marin A."/>
        </authorList>
    </citation>
    <scope>NUCLEOTIDE SEQUENCE [LARGE SCALE GENOMIC DNA]</scope>
    <source>
        <strain evidence="13 14">BuCipiceae</strain>
    </source>
</reference>
<comment type="subunit">
    <text evidence="10">Homodimer.</text>
</comment>
<dbReference type="NCBIfam" id="TIGR00499">
    <property type="entry name" value="lysS_bact"/>
    <property type="match status" value="1"/>
</dbReference>
<dbReference type="InterPro" id="IPR044136">
    <property type="entry name" value="Lys-tRNA-ligase_II_N"/>
</dbReference>
<evidence type="ECO:0000256" key="8">
    <source>
        <dbReference type="ARBA" id="ARBA00023146"/>
    </source>
</evidence>
<dbReference type="FunFam" id="2.40.50.140:FF:000024">
    <property type="entry name" value="Lysine--tRNA ligase"/>
    <property type="match status" value="1"/>
</dbReference>
<feature type="binding site" evidence="10">
    <location>
        <position position="421"/>
    </location>
    <ligand>
        <name>Mg(2+)</name>
        <dbReference type="ChEBI" id="CHEBI:18420"/>
        <label>2</label>
    </ligand>
</feature>
<organism evidence="13 14">
    <name type="scientific">Buchnera aphidicola</name>
    <name type="common">Cinara piceae</name>
    <dbReference type="NCBI Taxonomy" id="1660043"/>
    <lineage>
        <taxon>Bacteria</taxon>
        <taxon>Pseudomonadati</taxon>
        <taxon>Pseudomonadota</taxon>
        <taxon>Gammaproteobacteria</taxon>
        <taxon>Enterobacterales</taxon>
        <taxon>Erwiniaceae</taxon>
        <taxon>Buchnera</taxon>
    </lineage>
</organism>
<dbReference type="Proteomes" id="UP000294455">
    <property type="component" value="Chromosome"/>
</dbReference>
<sequence length="504" mass="59355">MLKKIKLKKEKVSSNKENYIRKNKLIQLRKLGFNFPNTFKCTKTIKEINSLYKNHTKDDLQQLNYQINIAGRITNKRILGKASFFVIQNNNYDIQIYIKSNIFPKNYYIDYIIELDLGDIIGVKGILFKTNTLELSIYCKKIYLLTKALRSLPDKYSGLKNKEIKYRKRYLDLISNSKITKIFQKRSYIISNIRSFMKKKDFLEVETPMMHPVPGGANAKPFVTYHNALNEKMYLRIAPELYLKRLIIGGFDKIFEINRNFRNEGLSTRHNPEFTMMEIYMSYSHYADMMILLEKLCIFLIKKMFNSLIIKYNKYTLNFEKPIKKMTMIESILKFNKNIHISDLKNIKKTKKIAKKFNLNTNLCNSLGELIHLIFEKTTEKKIISPTFITEYPIEISPLAKTNKKNSNIVERFEFFISGYEIANGFSELNDPEEQKERFKLQKSQKKNTNISKNFHYDKEYITALEHGLPPTSGLGIGIDRLIMILTNQKNIRDVILFPILKKI</sequence>
<dbReference type="InterPro" id="IPR012340">
    <property type="entry name" value="NA-bd_OB-fold"/>
</dbReference>
<evidence type="ECO:0000256" key="4">
    <source>
        <dbReference type="ARBA" id="ARBA00022723"/>
    </source>
</evidence>
<keyword evidence="4 10" id="KW-0479">Metal-binding</keyword>
<evidence type="ECO:0000256" key="3">
    <source>
        <dbReference type="ARBA" id="ARBA00022598"/>
    </source>
</evidence>
<evidence type="ECO:0000256" key="6">
    <source>
        <dbReference type="ARBA" id="ARBA00022840"/>
    </source>
</evidence>
<dbReference type="GO" id="GO:0005829">
    <property type="term" value="C:cytosol"/>
    <property type="evidence" value="ECO:0007669"/>
    <property type="project" value="TreeGrafter"/>
</dbReference>
<dbReference type="GO" id="GO:0000049">
    <property type="term" value="F:tRNA binding"/>
    <property type="evidence" value="ECO:0007669"/>
    <property type="project" value="TreeGrafter"/>
</dbReference>
<dbReference type="PROSITE" id="PS50862">
    <property type="entry name" value="AA_TRNA_LIGASE_II"/>
    <property type="match status" value="1"/>
</dbReference>
<keyword evidence="10 11" id="KW-0460">Magnesium</keyword>
<comment type="subcellular location">
    <subcellularLocation>
        <location evidence="10">Cytoplasm</location>
    </subcellularLocation>
</comment>
<dbReference type="InterPro" id="IPR045864">
    <property type="entry name" value="aa-tRNA-synth_II/BPL/LPL"/>
</dbReference>
<comment type="cofactor">
    <cofactor evidence="10 11">
        <name>Mg(2+)</name>
        <dbReference type="ChEBI" id="CHEBI:18420"/>
    </cofactor>
    <text evidence="10 11">Binds 3 Mg(2+) ions per subunit.</text>
</comment>
<dbReference type="CDD" id="cd00775">
    <property type="entry name" value="LysRS_core"/>
    <property type="match status" value="1"/>
</dbReference>
<keyword evidence="7 10" id="KW-0648">Protein biosynthesis</keyword>
<keyword evidence="5 10" id="KW-0547">Nucleotide-binding</keyword>
<keyword evidence="8 10" id="KW-0030">Aminoacyl-tRNA synthetase</keyword>
<evidence type="ECO:0000256" key="7">
    <source>
        <dbReference type="ARBA" id="ARBA00022917"/>
    </source>
</evidence>
<dbReference type="Pfam" id="PF01336">
    <property type="entry name" value="tRNA_anti-codon"/>
    <property type="match status" value="1"/>
</dbReference>
<evidence type="ECO:0000256" key="10">
    <source>
        <dbReference type="HAMAP-Rule" id="MF_00252"/>
    </source>
</evidence>
<evidence type="ECO:0000256" key="11">
    <source>
        <dbReference type="RuleBase" id="RU000336"/>
    </source>
</evidence>
<dbReference type="AlphaFoldDB" id="A0A803FU70"/>
<dbReference type="PRINTS" id="PR00982">
    <property type="entry name" value="TRNASYNTHLYS"/>
</dbReference>
<evidence type="ECO:0000313" key="13">
    <source>
        <dbReference type="EMBL" id="VFP88549.1"/>
    </source>
</evidence>
<dbReference type="RefSeq" id="WP_154049331.1">
    <property type="nucleotide sequence ID" value="NZ_LR217739.1"/>
</dbReference>
<dbReference type="EC" id="6.1.1.6" evidence="10"/>
<feature type="binding site" evidence="10">
    <location>
        <position position="414"/>
    </location>
    <ligand>
        <name>Mg(2+)</name>
        <dbReference type="ChEBI" id="CHEBI:18420"/>
        <label>1</label>
    </ligand>
</feature>
<keyword evidence="6 10" id="KW-0067">ATP-binding</keyword>
<evidence type="ECO:0000313" key="14">
    <source>
        <dbReference type="Proteomes" id="UP000294455"/>
    </source>
</evidence>
<dbReference type="InterPro" id="IPR004364">
    <property type="entry name" value="Aa-tRNA-synt_II"/>
</dbReference>
<dbReference type="InterPro" id="IPR002313">
    <property type="entry name" value="Lys-tRNA-ligase_II"/>
</dbReference>
<dbReference type="InterPro" id="IPR006195">
    <property type="entry name" value="aa-tRNA-synth_II"/>
</dbReference>
<dbReference type="SUPFAM" id="SSF55681">
    <property type="entry name" value="Class II aaRS and biotin synthetases"/>
    <property type="match status" value="1"/>
</dbReference>
<evidence type="ECO:0000256" key="1">
    <source>
        <dbReference type="ARBA" id="ARBA00008226"/>
    </source>
</evidence>
<dbReference type="EMBL" id="LR217739">
    <property type="protein sequence ID" value="VFP88549.1"/>
    <property type="molecule type" value="Genomic_DNA"/>
</dbReference>
<proteinExistence type="inferred from homology"/>
<feature type="binding site" evidence="10">
    <location>
        <position position="421"/>
    </location>
    <ligand>
        <name>Mg(2+)</name>
        <dbReference type="ChEBI" id="CHEBI:18420"/>
        <label>1</label>
    </ligand>
</feature>
<dbReference type="GO" id="GO:0006430">
    <property type="term" value="P:lysyl-tRNA aminoacylation"/>
    <property type="evidence" value="ECO:0007669"/>
    <property type="project" value="UniProtKB-UniRule"/>
</dbReference>
<dbReference type="OrthoDB" id="9762036at2"/>
<keyword evidence="3 10" id="KW-0436">Ligase</keyword>
<comment type="catalytic activity">
    <reaction evidence="9 10 11">
        <text>tRNA(Lys) + L-lysine + ATP = L-lysyl-tRNA(Lys) + AMP + diphosphate</text>
        <dbReference type="Rhea" id="RHEA:20792"/>
        <dbReference type="Rhea" id="RHEA-COMP:9696"/>
        <dbReference type="Rhea" id="RHEA-COMP:9697"/>
        <dbReference type="ChEBI" id="CHEBI:30616"/>
        <dbReference type="ChEBI" id="CHEBI:32551"/>
        <dbReference type="ChEBI" id="CHEBI:33019"/>
        <dbReference type="ChEBI" id="CHEBI:78442"/>
        <dbReference type="ChEBI" id="CHEBI:78529"/>
        <dbReference type="ChEBI" id="CHEBI:456215"/>
        <dbReference type="EC" id="6.1.1.6"/>
    </reaction>
</comment>
<evidence type="ECO:0000256" key="2">
    <source>
        <dbReference type="ARBA" id="ARBA00022490"/>
    </source>
</evidence>
<comment type="similarity">
    <text evidence="1 10">Belongs to the class-II aminoacyl-tRNA synthetase family.</text>
</comment>
<name>A0A803FU70_9GAMM</name>
<dbReference type="PANTHER" id="PTHR42918:SF15">
    <property type="entry name" value="LYSINE--TRNA LIGASE, CHLOROPLASTIC_MITOCHONDRIAL"/>
    <property type="match status" value="1"/>
</dbReference>
<dbReference type="InterPro" id="IPR004365">
    <property type="entry name" value="NA-bd_OB_tRNA"/>
</dbReference>
<dbReference type="InterPro" id="IPR018149">
    <property type="entry name" value="Lys-tRNA-synth_II_C"/>
</dbReference>
<dbReference type="Pfam" id="PF00152">
    <property type="entry name" value="tRNA-synt_2"/>
    <property type="match status" value="1"/>
</dbReference>
<dbReference type="CDD" id="cd04322">
    <property type="entry name" value="LysRS_N"/>
    <property type="match status" value="1"/>
</dbReference>
<feature type="domain" description="Aminoacyl-transfer RNA synthetases class-II family profile" evidence="12">
    <location>
        <begin position="186"/>
        <end position="499"/>
    </location>
</feature>
<dbReference type="PANTHER" id="PTHR42918">
    <property type="entry name" value="LYSYL-TRNA SYNTHETASE"/>
    <property type="match status" value="1"/>
</dbReference>
<dbReference type="Gene3D" id="3.30.930.10">
    <property type="entry name" value="Bira Bifunctional Protein, Domain 2"/>
    <property type="match status" value="1"/>
</dbReference>
<evidence type="ECO:0000256" key="5">
    <source>
        <dbReference type="ARBA" id="ARBA00022741"/>
    </source>
</evidence>
<gene>
    <name evidence="10 13" type="primary">lysS</name>
    <name evidence="13" type="ORF">BUCIPICE3303_282</name>
</gene>
<dbReference type="Gene3D" id="2.40.50.140">
    <property type="entry name" value="Nucleic acid-binding proteins"/>
    <property type="match status" value="1"/>
</dbReference>
<protein>
    <recommendedName>
        <fullName evidence="10">Lysine--tRNA ligase</fullName>
        <ecNumber evidence="10">6.1.1.6</ecNumber>
    </recommendedName>
    <alternativeName>
        <fullName evidence="10">Lysyl-tRNA synthetase</fullName>
        <shortName evidence="10">LysRS</shortName>
    </alternativeName>
</protein>
<evidence type="ECO:0000259" key="12">
    <source>
        <dbReference type="PROSITE" id="PS50862"/>
    </source>
</evidence>
<dbReference type="HAMAP" id="MF_00252">
    <property type="entry name" value="Lys_tRNA_synth_class2"/>
    <property type="match status" value="1"/>
</dbReference>
<dbReference type="GO" id="GO:0004824">
    <property type="term" value="F:lysine-tRNA ligase activity"/>
    <property type="evidence" value="ECO:0007669"/>
    <property type="project" value="UniProtKB-UniRule"/>
</dbReference>
<dbReference type="SUPFAM" id="SSF50249">
    <property type="entry name" value="Nucleic acid-binding proteins"/>
    <property type="match status" value="1"/>
</dbReference>
<dbReference type="NCBIfam" id="NF001756">
    <property type="entry name" value="PRK00484.1"/>
    <property type="match status" value="1"/>
</dbReference>
<accession>A0A803FU70</accession>
<evidence type="ECO:0000256" key="9">
    <source>
        <dbReference type="ARBA" id="ARBA00048573"/>
    </source>
</evidence>
<dbReference type="GO" id="GO:0005524">
    <property type="term" value="F:ATP binding"/>
    <property type="evidence" value="ECO:0007669"/>
    <property type="project" value="UniProtKB-UniRule"/>
</dbReference>